<dbReference type="InterPro" id="IPR003509">
    <property type="entry name" value="UPF0102_YraN-like"/>
</dbReference>
<proteinExistence type="inferred from homology"/>
<evidence type="ECO:0000313" key="3">
    <source>
        <dbReference type="EMBL" id="MDV5087960.1"/>
    </source>
</evidence>
<comment type="caution">
    <text evidence="3">The sequence shown here is derived from an EMBL/GenBank/DDBJ whole genome shotgun (WGS) entry which is preliminary data.</text>
</comment>
<dbReference type="Proteomes" id="UP001272515">
    <property type="component" value="Unassembled WGS sequence"/>
</dbReference>
<dbReference type="InterPro" id="IPR011856">
    <property type="entry name" value="tRNA_endonuc-like_dom_sf"/>
</dbReference>
<dbReference type="InterPro" id="IPR011335">
    <property type="entry name" value="Restrct_endonuc-II-like"/>
</dbReference>
<dbReference type="SUPFAM" id="SSF52980">
    <property type="entry name" value="Restriction endonuclease-like"/>
    <property type="match status" value="1"/>
</dbReference>
<sequence>MKIVEVDAHELGILGEAKALQFLERQGFVIVGANYKTKLGEIDIIAIKGKTYHFIEVKTRRGTQFGLGCEAISKKKQLHIKRTAMIYVSDMYQNNVDWDELSFDFIEIYVYNDNTCRIRFIEDAF</sequence>
<dbReference type="RefSeq" id="WP_295188076.1">
    <property type="nucleotide sequence ID" value="NZ_JAWJZA010000001.1"/>
</dbReference>
<dbReference type="PANTHER" id="PTHR34039">
    <property type="entry name" value="UPF0102 PROTEIN YRAN"/>
    <property type="match status" value="1"/>
</dbReference>
<gene>
    <name evidence="3" type="ORF">RVY80_03740</name>
</gene>
<dbReference type="EMBL" id="JAWJZB010000003">
    <property type="protein sequence ID" value="MDV5087960.1"/>
    <property type="molecule type" value="Genomic_DNA"/>
</dbReference>
<evidence type="ECO:0000256" key="1">
    <source>
        <dbReference type="ARBA" id="ARBA00006738"/>
    </source>
</evidence>
<reference evidence="3 4" key="1">
    <citation type="submission" date="2023-10" db="EMBL/GenBank/DDBJ databases">
        <title>Veillonella sp. nov., isolated from a pig farm feces dump.</title>
        <authorList>
            <person name="Chang Y.-H."/>
        </authorList>
    </citation>
    <scope>NUCLEOTIDE SEQUENCE [LARGE SCALE GENOMIC DNA]</scope>
    <source>
        <strain evidence="3 4">YH-vei2233</strain>
    </source>
</reference>
<name>A0ABU3Z7T3_9FIRM</name>
<accession>A0ABU3Z7T3</accession>
<dbReference type="NCBIfam" id="NF009150">
    <property type="entry name" value="PRK12497.1-3"/>
    <property type="match status" value="1"/>
</dbReference>
<dbReference type="Pfam" id="PF02021">
    <property type="entry name" value="UPF0102"/>
    <property type="match status" value="1"/>
</dbReference>
<dbReference type="CDD" id="cd20736">
    <property type="entry name" value="PoNe_Nuclease"/>
    <property type="match status" value="1"/>
</dbReference>
<dbReference type="Gene3D" id="3.40.1350.10">
    <property type="match status" value="1"/>
</dbReference>
<protein>
    <recommendedName>
        <fullName evidence="2">UPF0102 protein RVY80_03740</fullName>
    </recommendedName>
</protein>
<evidence type="ECO:0000313" key="4">
    <source>
        <dbReference type="Proteomes" id="UP001272515"/>
    </source>
</evidence>
<keyword evidence="4" id="KW-1185">Reference proteome</keyword>
<comment type="similarity">
    <text evidence="1 2">Belongs to the UPF0102 family.</text>
</comment>
<dbReference type="PANTHER" id="PTHR34039:SF1">
    <property type="entry name" value="UPF0102 PROTEIN YRAN"/>
    <property type="match status" value="1"/>
</dbReference>
<evidence type="ECO:0000256" key="2">
    <source>
        <dbReference type="HAMAP-Rule" id="MF_00048"/>
    </source>
</evidence>
<organism evidence="3 4">
    <name type="scientific">Veillonella absiana</name>
    <dbReference type="NCBI Taxonomy" id="3079305"/>
    <lineage>
        <taxon>Bacteria</taxon>
        <taxon>Bacillati</taxon>
        <taxon>Bacillota</taxon>
        <taxon>Negativicutes</taxon>
        <taxon>Veillonellales</taxon>
        <taxon>Veillonellaceae</taxon>
        <taxon>Veillonella</taxon>
    </lineage>
</organism>
<dbReference type="HAMAP" id="MF_00048">
    <property type="entry name" value="UPF0102"/>
    <property type="match status" value="1"/>
</dbReference>